<dbReference type="CDD" id="cd02440">
    <property type="entry name" value="AdoMet_MTases"/>
    <property type="match status" value="1"/>
</dbReference>
<dbReference type="GO" id="GO:0032259">
    <property type="term" value="P:methylation"/>
    <property type="evidence" value="ECO:0007669"/>
    <property type="project" value="UniProtKB-KW"/>
</dbReference>
<dbReference type="EMBL" id="LT598452">
    <property type="protein sequence ID" value="SCV00150.1"/>
    <property type="molecule type" value="Genomic_DNA"/>
</dbReference>
<dbReference type="PANTHER" id="PTHR44942">
    <property type="entry name" value="METHYLTRANSF_11 DOMAIN-CONTAINING PROTEIN"/>
    <property type="match status" value="1"/>
</dbReference>
<evidence type="ECO:0000256" key="1">
    <source>
        <dbReference type="ARBA" id="ARBA00008361"/>
    </source>
</evidence>
<accession>A0A1G4K860</accession>
<dbReference type="GO" id="GO:0008757">
    <property type="term" value="F:S-adenosylmethionine-dependent methyltransferase activity"/>
    <property type="evidence" value="ECO:0007669"/>
    <property type="project" value="InterPro"/>
</dbReference>
<gene>
    <name evidence="5" type="ORF">LANO_0F05446G</name>
</gene>
<evidence type="ECO:0000259" key="4">
    <source>
        <dbReference type="Pfam" id="PF08241"/>
    </source>
</evidence>
<dbReference type="AlphaFoldDB" id="A0A1G4K860"/>
<dbReference type="Pfam" id="PF08241">
    <property type="entry name" value="Methyltransf_11"/>
    <property type="match status" value="1"/>
</dbReference>
<dbReference type="InterPro" id="IPR051052">
    <property type="entry name" value="Diverse_substrate_MTase"/>
</dbReference>
<evidence type="ECO:0000313" key="6">
    <source>
        <dbReference type="Proteomes" id="UP000189911"/>
    </source>
</evidence>
<keyword evidence="3" id="KW-0808">Transferase</keyword>
<feature type="domain" description="Methyltransferase type 11" evidence="4">
    <location>
        <begin position="110"/>
        <end position="209"/>
    </location>
</feature>
<reference evidence="6" key="1">
    <citation type="submission" date="2016-03" db="EMBL/GenBank/DDBJ databases">
        <authorList>
            <person name="Devillers Hugo."/>
        </authorList>
    </citation>
    <scope>NUCLEOTIDE SEQUENCE [LARGE SCALE GENOMIC DNA]</scope>
</reference>
<dbReference type="InterPro" id="IPR013216">
    <property type="entry name" value="Methyltransf_11"/>
</dbReference>
<dbReference type="InterPro" id="IPR029063">
    <property type="entry name" value="SAM-dependent_MTases_sf"/>
</dbReference>
<dbReference type="Gene3D" id="3.40.50.150">
    <property type="entry name" value="Vaccinia Virus protein VP39"/>
    <property type="match status" value="1"/>
</dbReference>
<name>A0A1G4K860_9SACH</name>
<protein>
    <submittedName>
        <fullName evidence="5">LANO_0F05446g1_1</fullName>
    </submittedName>
</protein>
<keyword evidence="2" id="KW-0489">Methyltransferase</keyword>
<dbReference type="OrthoDB" id="10027013at2759"/>
<evidence type="ECO:0000313" key="5">
    <source>
        <dbReference type="EMBL" id="SCV00150.1"/>
    </source>
</evidence>
<sequence>MLKFCSNDASGFLRRLSITRLTCAVMKGGAPVPALYKFRGGKDKRELVSELANLVLPCVCTLNSRTFCIMSTYSEESFDSDFYQKNRPTYPESLYEAIKSYHDGVSEIAIDIGCGTGISTFPLLRYFSKVFGLDPSPTMLTPANKCKEDLKPEDRSRIEFKVCAAEKLSTLFNEDSIDIVVGAESIHWVDHRRFFEEAHRVLRPHGTIAYWFYVEPIFLDFPEANEIYEKYVYEDPAYMGPLWKPGKEYLRLFGETIRIPDDKFYEIKKHIYRPLKSEHKTAYFEQRNSYTLGDFRRYLRSWSAYHTWQQIHGGPDRDIAEMLIDELKLKCNWGEETTKLRVEWGTAYYMARKRPTR</sequence>
<dbReference type="Proteomes" id="UP000189911">
    <property type="component" value="Chromosome F"/>
</dbReference>
<dbReference type="SUPFAM" id="SSF53335">
    <property type="entry name" value="S-adenosyl-L-methionine-dependent methyltransferases"/>
    <property type="match status" value="1"/>
</dbReference>
<keyword evidence="6" id="KW-1185">Reference proteome</keyword>
<evidence type="ECO:0000256" key="3">
    <source>
        <dbReference type="ARBA" id="ARBA00022679"/>
    </source>
</evidence>
<dbReference type="PANTHER" id="PTHR44942:SF4">
    <property type="entry name" value="METHYLTRANSFERASE TYPE 11 DOMAIN-CONTAINING PROTEIN"/>
    <property type="match status" value="1"/>
</dbReference>
<evidence type="ECO:0000256" key="2">
    <source>
        <dbReference type="ARBA" id="ARBA00022603"/>
    </source>
</evidence>
<proteinExistence type="inferred from homology"/>
<comment type="similarity">
    <text evidence="1">Belongs to the methyltransferase superfamily.</text>
</comment>
<organism evidence="5 6">
    <name type="scientific">Lachancea nothofagi CBS 11611</name>
    <dbReference type="NCBI Taxonomy" id="1266666"/>
    <lineage>
        <taxon>Eukaryota</taxon>
        <taxon>Fungi</taxon>
        <taxon>Dikarya</taxon>
        <taxon>Ascomycota</taxon>
        <taxon>Saccharomycotina</taxon>
        <taxon>Saccharomycetes</taxon>
        <taxon>Saccharomycetales</taxon>
        <taxon>Saccharomycetaceae</taxon>
        <taxon>Lachancea</taxon>
    </lineage>
</organism>